<dbReference type="InterPro" id="IPR015813">
    <property type="entry name" value="Pyrv/PenolPyrv_kinase-like_dom"/>
</dbReference>
<dbReference type="PROSITE" id="PS00742">
    <property type="entry name" value="PEP_ENZYMES_2"/>
    <property type="match status" value="1"/>
</dbReference>
<dbReference type="EMBL" id="JAQPZS010000003">
    <property type="protein sequence ID" value="MEJ6495382.1"/>
    <property type="molecule type" value="Genomic_DNA"/>
</dbReference>
<comment type="caution">
    <text evidence="19">The sequence shown here is derived from an EMBL/GenBank/DDBJ whole genome shotgun (WGS) entry which is preliminary data.</text>
</comment>
<evidence type="ECO:0000313" key="20">
    <source>
        <dbReference type="Proteomes" id="UP001377972"/>
    </source>
</evidence>
<keyword evidence="7 15" id="KW-0808">Transferase</keyword>
<dbReference type="Pfam" id="PF01326">
    <property type="entry name" value="PPDK_N"/>
    <property type="match status" value="1"/>
</dbReference>
<protein>
    <recommendedName>
        <fullName evidence="6 15">Phosphoenolpyruvate synthase</fullName>
        <shortName evidence="15">PEP synthase</shortName>
        <ecNumber evidence="5 15">2.7.9.2</ecNumber>
    </recommendedName>
    <alternativeName>
        <fullName evidence="13 15">Pyruvate, water dikinase</fullName>
    </alternativeName>
</protein>
<dbReference type="Proteomes" id="UP001377972">
    <property type="component" value="Unassembled WGS sequence"/>
</dbReference>
<keyword evidence="11 15" id="KW-0067">ATP-binding</keyword>
<organism evidence="19 20">
    <name type="scientific">Pseudoalteromonas lipolytica</name>
    <dbReference type="NCBI Taxonomy" id="570156"/>
    <lineage>
        <taxon>Bacteria</taxon>
        <taxon>Pseudomonadati</taxon>
        <taxon>Pseudomonadota</taxon>
        <taxon>Gammaproteobacteria</taxon>
        <taxon>Alteromonadales</taxon>
        <taxon>Pseudoalteromonadaceae</taxon>
        <taxon>Pseudoalteromonas</taxon>
    </lineage>
</organism>
<dbReference type="InterPro" id="IPR018274">
    <property type="entry name" value="PEP_util_AS"/>
</dbReference>
<feature type="domain" description="Pyruvate phosphate dikinase AMP/ATP-binding" evidence="17">
    <location>
        <begin position="17"/>
        <end position="347"/>
    </location>
</feature>
<evidence type="ECO:0000256" key="3">
    <source>
        <dbReference type="ARBA" id="ARBA00004742"/>
    </source>
</evidence>
<evidence type="ECO:0000259" key="16">
    <source>
        <dbReference type="Pfam" id="PF00391"/>
    </source>
</evidence>
<dbReference type="RefSeq" id="WP_339980369.1">
    <property type="nucleotide sequence ID" value="NZ_JAQPZS010000003.1"/>
</dbReference>
<comment type="catalytic activity">
    <reaction evidence="14 15">
        <text>pyruvate + ATP + H2O = phosphoenolpyruvate + AMP + phosphate + 2 H(+)</text>
        <dbReference type="Rhea" id="RHEA:11364"/>
        <dbReference type="ChEBI" id="CHEBI:15361"/>
        <dbReference type="ChEBI" id="CHEBI:15377"/>
        <dbReference type="ChEBI" id="CHEBI:15378"/>
        <dbReference type="ChEBI" id="CHEBI:30616"/>
        <dbReference type="ChEBI" id="CHEBI:43474"/>
        <dbReference type="ChEBI" id="CHEBI:58702"/>
        <dbReference type="ChEBI" id="CHEBI:456215"/>
        <dbReference type="EC" id="2.7.9.2"/>
    </reaction>
</comment>
<dbReference type="InterPro" id="IPR000121">
    <property type="entry name" value="PEP_util_C"/>
</dbReference>
<dbReference type="Gene3D" id="3.30.470.20">
    <property type="entry name" value="ATP-grasp fold, B domain"/>
    <property type="match status" value="1"/>
</dbReference>
<evidence type="ECO:0000256" key="15">
    <source>
        <dbReference type="PIRNR" id="PIRNR000854"/>
    </source>
</evidence>
<dbReference type="PROSITE" id="PS00370">
    <property type="entry name" value="PEP_ENZYMES_PHOS_SITE"/>
    <property type="match status" value="1"/>
</dbReference>
<dbReference type="SUPFAM" id="SSF56059">
    <property type="entry name" value="Glutathione synthetase ATP-binding domain-like"/>
    <property type="match status" value="1"/>
</dbReference>
<evidence type="ECO:0000256" key="7">
    <source>
        <dbReference type="ARBA" id="ARBA00022679"/>
    </source>
</evidence>
<proteinExistence type="inferred from homology"/>
<keyword evidence="20" id="KW-1185">Reference proteome</keyword>
<dbReference type="InterPro" id="IPR002192">
    <property type="entry name" value="PPDK_AMP/ATP-bd"/>
</dbReference>
<dbReference type="InterPro" id="IPR036637">
    <property type="entry name" value="Phosphohistidine_dom_sf"/>
</dbReference>
<feature type="domain" description="PEP-utilising enzyme mobile" evidence="16">
    <location>
        <begin position="385"/>
        <end position="455"/>
    </location>
</feature>
<evidence type="ECO:0000256" key="5">
    <source>
        <dbReference type="ARBA" id="ARBA00011996"/>
    </source>
</evidence>
<dbReference type="Gene3D" id="3.50.30.10">
    <property type="entry name" value="Phosphohistidine domain"/>
    <property type="match status" value="1"/>
</dbReference>
<dbReference type="EC" id="2.7.9.2" evidence="5 15"/>
<evidence type="ECO:0000259" key="17">
    <source>
        <dbReference type="Pfam" id="PF01326"/>
    </source>
</evidence>
<dbReference type="InterPro" id="IPR023151">
    <property type="entry name" value="PEP_util_CS"/>
</dbReference>
<dbReference type="InterPro" id="IPR008279">
    <property type="entry name" value="PEP-util_enz_mobile_dom"/>
</dbReference>
<keyword evidence="8 15" id="KW-0479">Metal-binding</keyword>
<dbReference type="Gene3D" id="3.20.20.60">
    <property type="entry name" value="Phosphoenolpyruvate-binding domains"/>
    <property type="match status" value="1"/>
</dbReference>
<dbReference type="PANTHER" id="PTHR43030">
    <property type="entry name" value="PHOSPHOENOLPYRUVATE SYNTHASE"/>
    <property type="match status" value="1"/>
</dbReference>
<dbReference type="PRINTS" id="PR01736">
    <property type="entry name" value="PHPHTRNFRASE"/>
</dbReference>
<evidence type="ECO:0000256" key="4">
    <source>
        <dbReference type="ARBA" id="ARBA00007837"/>
    </source>
</evidence>
<dbReference type="InterPro" id="IPR013815">
    <property type="entry name" value="ATP_grasp_subdomain_1"/>
</dbReference>
<evidence type="ECO:0000256" key="6">
    <source>
        <dbReference type="ARBA" id="ARBA00021623"/>
    </source>
</evidence>
<dbReference type="GO" id="GO:0008986">
    <property type="term" value="F:pyruvate, water dikinase activity"/>
    <property type="evidence" value="ECO:0007669"/>
    <property type="project" value="UniProtKB-EC"/>
</dbReference>
<dbReference type="InterPro" id="IPR040442">
    <property type="entry name" value="Pyrv_kinase-like_dom_sf"/>
</dbReference>
<dbReference type="SUPFAM" id="SSF52009">
    <property type="entry name" value="Phosphohistidine domain"/>
    <property type="match status" value="1"/>
</dbReference>
<gene>
    <name evidence="19" type="primary">ppsA</name>
    <name evidence="19" type="ORF">PQI24_05030</name>
</gene>
<name>A0ABU8SQU0_9GAMM</name>
<sequence>MQEYVLWYQELGMQDVPRVGGKNASLGEMISNLANAGVQVPGGFATTADAFNEFLEQSGLNSKIHDILDTLDVDDVNTLAKVGAEIRQWIIDTPFQPNLDQAIRDAYSQLHGDASQDVSFAVRSSATAEDMPDASFAGQQETFLNVRGIDAVMTAIKHVFASLFNDRAISYRVHQGYDHRGVALSAGIQRMVRSDKAASGVMFSIDTESGFEDVVFVTSSYGLGEMVVQGAVNPDEFYVHKPTLANGKPAVVRRNIGSKAIQMIYSADESHGKQVEIVDVDSSLSNKFSITDAEVQELAKQAVIIEKHYGRPMDIEWAKDGNDGKLYIVQARPETVRSNEDANVMERFQLNGTSTVVAEGRAIGHKIGSGTVRVLDSIDEMDKVQQGDILVTDMTDPDWEPIMKRAAAIVTNRGGRTCHAAIIARELGIPAVVGCGNATDLIKAGQDVTVSCAEGDTGYIYEGILDYEVLTSRVDEMPELPMKVMMNVGNPDRAFDFARLPHAGVGLARVEFVINRMIGVHPKALLNFDAQSDELKAEISEMMAGYESPVEFYISKLVEGIATLGCAFAPERVIVRMSDFKSNEYANLVGGQQYEPEEENPMIGFRGAARYISEDFRDCFALECEAIKRVRNEMAMTNIEIMIPFVRTLEEGKRVIELLEEHGLKRGENGLKVIMMCELPSNALLADEFLEYFDGFSIGSNDLTQLTLGLDRDSGLIAHLFDERNPAIKKLLSMAIQTAKAKGKYVGICGQGPSDHEDFAAWLVEQGIDSVSLNPDTVLETWLYLAKKLAD</sequence>
<dbReference type="Pfam" id="PF02896">
    <property type="entry name" value="PEP-utilizers_C"/>
    <property type="match status" value="1"/>
</dbReference>
<evidence type="ECO:0000259" key="18">
    <source>
        <dbReference type="Pfam" id="PF02896"/>
    </source>
</evidence>
<dbReference type="InterPro" id="IPR006319">
    <property type="entry name" value="PEP_synth"/>
</dbReference>
<comment type="function">
    <text evidence="2 15">Catalyzes the phosphorylation of pyruvate to phosphoenolpyruvate.</text>
</comment>
<evidence type="ECO:0000313" key="19">
    <source>
        <dbReference type="EMBL" id="MEJ6495382.1"/>
    </source>
</evidence>
<evidence type="ECO:0000256" key="13">
    <source>
        <dbReference type="ARBA" id="ARBA00033470"/>
    </source>
</evidence>
<evidence type="ECO:0000256" key="8">
    <source>
        <dbReference type="ARBA" id="ARBA00022723"/>
    </source>
</evidence>
<keyword evidence="12 15" id="KW-0460">Magnesium</keyword>
<dbReference type="Gene3D" id="3.30.1490.20">
    <property type="entry name" value="ATP-grasp fold, A domain"/>
    <property type="match status" value="1"/>
</dbReference>
<evidence type="ECO:0000256" key="1">
    <source>
        <dbReference type="ARBA" id="ARBA00001946"/>
    </source>
</evidence>
<keyword evidence="10 15" id="KW-0418">Kinase</keyword>
<evidence type="ECO:0000256" key="9">
    <source>
        <dbReference type="ARBA" id="ARBA00022741"/>
    </source>
</evidence>
<feature type="domain" description="PEP-utilising enzyme C-terminal" evidence="18">
    <location>
        <begin position="482"/>
        <end position="783"/>
    </location>
</feature>
<dbReference type="Pfam" id="PF00391">
    <property type="entry name" value="PEP-utilizers"/>
    <property type="match status" value="1"/>
</dbReference>
<reference evidence="19 20" key="1">
    <citation type="submission" date="2023-01" db="EMBL/GenBank/DDBJ databases">
        <title>Trichodesmium-associated heterotrophic epibiont bacteria.</title>
        <authorList>
            <person name="Cleveland C.S."/>
            <person name="Webb E.A."/>
        </authorList>
    </citation>
    <scope>NUCLEOTIDE SEQUENCE [LARGE SCALE GENOMIC DNA]</scope>
    <source>
        <strain evidence="19 20">USCH2</strain>
    </source>
</reference>
<evidence type="ECO:0000256" key="10">
    <source>
        <dbReference type="ARBA" id="ARBA00022777"/>
    </source>
</evidence>
<dbReference type="SUPFAM" id="SSF51621">
    <property type="entry name" value="Phosphoenolpyruvate/pyruvate domain"/>
    <property type="match status" value="1"/>
</dbReference>
<dbReference type="PIRSF" id="PIRSF000854">
    <property type="entry name" value="PEP_synthase"/>
    <property type="match status" value="1"/>
</dbReference>
<evidence type="ECO:0000256" key="2">
    <source>
        <dbReference type="ARBA" id="ARBA00002988"/>
    </source>
</evidence>
<comment type="cofactor">
    <cofactor evidence="1 15">
        <name>Mg(2+)</name>
        <dbReference type="ChEBI" id="CHEBI:18420"/>
    </cofactor>
</comment>
<dbReference type="PANTHER" id="PTHR43030:SF1">
    <property type="entry name" value="PHOSPHOENOLPYRUVATE SYNTHASE"/>
    <property type="match status" value="1"/>
</dbReference>
<evidence type="ECO:0000256" key="11">
    <source>
        <dbReference type="ARBA" id="ARBA00022840"/>
    </source>
</evidence>
<evidence type="ECO:0000256" key="12">
    <source>
        <dbReference type="ARBA" id="ARBA00022842"/>
    </source>
</evidence>
<evidence type="ECO:0000256" key="14">
    <source>
        <dbReference type="ARBA" id="ARBA00047700"/>
    </source>
</evidence>
<keyword evidence="9 15" id="KW-0547">Nucleotide-binding</keyword>
<dbReference type="NCBIfam" id="TIGR01418">
    <property type="entry name" value="PEP_synth"/>
    <property type="match status" value="1"/>
</dbReference>
<dbReference type="NCBIfam" id="NF005057">
    <property type="entry name" value="PRK06464.1"/>
    <property type="match status" value="1"/>
</dbReference>
<accession>A0ABU8SQU0</accession>
<comment type="pathway">
    <text evidence="3 15">Carbohydrate biosynthesis; gluconeogenesis.</text>
</comment>
<comment type="similarity">
    <text evidence="4 15">Belongs to the PEP-utilizing enzyme family.</text>
</comment>